<organism evidence="2 3">
    <name type="scientific">Paracoccidioides lutzii (strain ATCC MYA-826 / Pb01)</name>
    <name type="common">Paracoccidioides brasiliensis</name>
    <dbReference type="NCBI Taxonomy" id="502779"/>
    <lineage>
        <taxon>Eukaryota</taxon>
        <taxon>Fungi</taxon>
        <taxon>Dikarya</taxon>
        <taxon>Ascomycota</taxon>
        <taxon>Pezizomycotina</taxon>
        <taxon>Eurotiomycetes</taxon>
        <taxon>Eurotiomycetidae</taxon>
        <taxon>Onygenales</taxon>
        <taxon>Ajellomycetaceae</taxon>
        <taxon>Paracoccidioides</taxon>
    </lineage>
</organism>
<evidence type="ECO:0000313" key="3">
    <source>
        <dbReference type="Proteomes" id="UP000002059"/>
    </source>
</evidence>
<dbReference type="VEuPathDB" id="FungiDB:PAAG_11831"/>
<name>A0A0A2V0Y9_PARBA</name>
<dbReference type="AlphaFoldDB" id="A0A0A2V0Y9"/>
<dbReference type="Gene3D" id="2.30.38.10">
    <property type="entry name" value="Luciferase, Domain 3"/>
    <property type="match status" value="1"/>
</dbReference>
<evidence type="ECO:0000256" key="1">
    <source>
        <dbReference type="SAM" id="MobiDB-lite"/>
    </source>
</evidence>
<dbReference type="RefSeq" id="XP_015703002.1">
    <property type="nucleotide sequence ID" value="XM_015847410.1"/>
</dbReference>
<dbReference type="OrthoDB" id="4895341at2759"/>
<feature type="compositionally biased region" description="Basic and acidic residues" evidence="1">
    <location>
        <begin position="1"/>
        <end position="78"/>
    </location>
</feature>
<dbReference type="GeneID" id="26970696"/>
<accession>A0A0A2V0Y9</accession>
<proteinExistence type="predicted"/>
<evidence type="ECO:0000313" key="2">
    <source>
        <dbReference type="EMBL" id="KGQ01481.1"/>
    </source>
</evidence>
<dbReference type="SUPFAM" id="SSF56801">
    <property type="entry name" value="Acetyl-CoA synthetase-like"/>
    <property type="match status" value="1"/>
</dbReference>
<feature type="region of interest" description="Disordered" evidence="1">
    <location>
        <begin position="1"/>
        <end position="80"/>
    </location>
</feature>
<protein>
    <submittedName>
        <fullName evidence="2">Uncharacterized protein</fullName>
    </submittedName>
</protein>
<gene>
    <name evidence="2" type="ORF">PAAG_11831</name>
</gene>
<sequence>MKEKKERGGKGEREGEGRTGDNTKKERENEEIGDTENRNEQKKGNVTVKEDEGKEDEGKEEKGINENQSEKEKDKEVGENPFFADPEWLAKFPKLRPTQQPVGMFRTGDLVRYEHDGSIKFVGRMKV</sequence>
<reference evidence="2 3" key="1">
    <citation type="journal article" date="2011" name="PLoS Genet.">
        <title>Comparative genomic analysis of human fungal pathogens causing paracoccidioidomycosis.</title>
        <authorList>
            <person name="Desjardins C.A."/>
            <person name="Champion M.D."/>
            <person name="Holder J.W."/>
            <person name="Muszewska A."/>
            <person name="Goldberg J."/>
            <person name="Bailao A.M."/>
            <person name="Brigido M.M."/>
            <person name="Ferreira M.E."/>
            <person name="Garcia A.M."/>
            <person name="Grynberg M."/>
            <person name="Gujja S."/>
            <person name="Heiman D.I."/>
            <person name="Henn M.R."/>
            <person name="Kodira C.D."/>
            <person name="Leon-Narvaez H."/>
            <person name="Longo L.V."/>
            <person name="Ma L.J."/>
            <person name="Malavazi I."/>
            <person name="Matsuo A.L."/>
            <person name="Morais F.V."/>
            <person name="Pereira M."/>
            <person name="Rodriguez-Brito S."/>
            <person name="Sakthikumar S."/>
            <person name="Salem-Izacc S.M."/>
            <person name="Sykes S.M."/>
            <person name="Teixeira M.M."/>
            <person name="Vallejo M.C."/>
            <person name="Walter M.E."/>
            <person name="Yandava C."/>
            <person name="Young S."/>
            <person name="Zeng Q."/>
            <person name="Zucker J."/>
            <person name="Felipe M.S."/>
            <person name="Goldman G.H."/>
            <person name="Haas B.J."/>
            <person name="McEwen J.G."/>
            <person name="Nino-Vega G."/>
            <person name="Puccia R."/>
            <person name="San-Blas G."/>
            <person name="Soares C.M."/>
            <person name="Birren B.W."/>
            <person name="Cuomo C.A."/>
        </authorList>
    </citation>
    <scope>NUCLEOTIDE SEQUENCE [LARGE SCALE GENOMIC DNA]</scope>
    <source>
        <strain evidence="3">ATCC MYA-826 / Pb01</strain>
    </source>
</reference>
<dbReference type="EMBL" id="KN294001">
    <property type="protein sequence ID" value="KGQ01481.1"/>
    <property type="molecule type" value="Genomic_DNA"/>
</dbReference>
<dbReference type="HOGENOM" id="CLU_1971206_0_0_1"/>
<dbReference type="Proteomes" id="UP000002059">
    <property type="component" value="Partially assembled WGS sequence"/>
</dbReference>
<dbReference type="KEGG" id="pbl:PAAG_11831"/>
<keyword evidence="3" id="KW-1185">Reference proteome</keyword>